<keyword evidence="15" id="KW-1185">Reference proteome</keyword>
<accession>A0A3P3VQ65</accession>
<evidence type="ECO:0000256" key="10">
    <source>
        <dbReference type="ARBA" id="ARBA00023306"/>
    </source>
</evidence>
<dbReference type="GO" id="GO:0003677">
    <property type="term" value="F:DNA binding"/>
    <property type="evidence" value="ECO:0007669"/>
    <property type="project" value="UniProtKB-UniRule"/>
</dbReference>
<evidence type="ECO:0000256" key="6">
    <source>
        <dbReference type="ARBA" id="ARBA00022829"/>
    </source>
</evidence>
<feature type="active site" evidence="11">
    <location>
        <position position="268"/>
    </location>
</feature>
<evidence type="ECO:0000313" key="14">
    <source>
        <dbReference type="EMBL" id="RRJ82953.1"/>
    </source>
</evidence>
<dbReference type="InterPro" id="IPR013762">
    <property type="entry name" value="Integrase-like_cat_sf"/>
</dbReference>
<feature type="active site" description="O-(3'-phospho-DNA)-tyrosine intermediate" evidence="11">
    <location>
        <position position="277"/>
    </location>
</feature>
<evidence type="ECO:0000256" key="4">
    <source>
        <dbReference type="ARBA" id="ARBA00022490"/>
    </source>
</evidence>
<dbReference type="InterPro" id="IPR044068">
    <property type="entry name" value="CB"/>
</dbReference>
<gene>
    <name evidence="11 14" type="primary">xerC</name>
    <name evidence="14" type="ORF">D0544_13975</name>
</gene>
<name>A0A3P3VQ65_9GAMM</name>
<evidence type="ECO:0000256" key="7">
    <source>
        <dbReference type="ARBA" id="ARBA00022908"/>
    </source>
</evidence>
<feature type="domain" description="Tyr recombinase" evidence="12">
    <location>
        <begin position="110"/>
        <end position="290"/>
    </location>
</feature>
<keyword evidence="9 11" id="KW-0233">DNA recombination</keyword>
<comment type="function">
    <text evidence="11">Site-specific tyrosine recombinase, which acts by catalyzing the cutting and rejoining of the recombining DNA molecules. The XerC-XerD complex is essential to convert dimers of the bacterial chromosome into monomers to permit their segregation at cell division. It also contributes to the segregational stability of plasmids.</text>
</comment>
<dbReference type="Proteomes" id="UP000280792">
    <property type="component" value="Unassembled WGS sequence"/>
</dbReference>
<proteinExistence type="inferred from homology"/>
<dbReference type="SUPFAM" id="SSF56349">
    <property type="entry name" value="DNA breaking-rejoining enzymes"/>
    <property type="match status" value="1"/>
</dbReference>
<dbReference type="Gene3D" id="1.10.443.10">
    <property type="entry name" value="Intergrase catalytic core"/>
    <property type="match status" value="1"/>
</dbReference>
<comment type="subunit">
    <text evidence="11">Forms a cyclic heterotetrameric complex composed of two molecules of XerC and two molecules of XerD.</text>
</comment>
<dbReference type="GO" id="GO:0005737">
    <property type="term" value="C:cytoplasm"/>
    <property type="evidence" value="ECO:0007669"/>
    <property type="project" value="UniProtKB-SubCell"/>
</dbReference>
<evidence type="ECO:0000313" key="15">
    <source>
        <dbReference type="Proteomes" id="UP000280792"/>
    </source>
</evidence>
<dbReference type="EMBL" id="QWEZ01000002">
    <property type="protein sequence ID" value="RRJ82953.1"/>
    <property type="molecule type" value="Genomic_DNA"/>
</dbReference>
<dbReference type="GO" id="GO:0051301">
    <property type="term" value="P:cell division"/>
    <property type="evidence" value="ECO:0007669"/>
    <property type="project" value="UniProtKB-UniRule"/>
</dbReference>
<dbReference type="PROSITE" id="PS51898">
    <property type="entry name" value="TYR_RECOMBINASE"/>
    <property type="match status" value="1"/>
</dbReference>
<keyword evidence="6 11" id="KW-0159">Chromosome partition</keyword>
<feature type="active site" evidence="11">
    <location>
        <position position="245"/>
    </location>
</feature>
<comment type="similarity">
    <text evidence="2 11">Belongs to the 'phage' integrase family. XerC subfamily.</text>
</comment>
<feature type="active site" evidence="11">
    <location>
        <position position="242"/>
    </location>
</feature>
<reference evidence="14 15" key="2">
    <citation type="submission" date="2018-12" db="EMBL/GenBank/DDBJ databases">
        <title>Simiduia agarivorans gen. nov., sp. nov., a marine, agarolytic bacterium isolated from shallow coastal water from Keelung, Taiwan.</title>
        <authorList>
            <person name="Shieh W.Y."/>
        </authorList>
    </citation>
    <scope>NUCLEOTIDE SEQUENCE [LARGE SCALE GENOMIC DNA]</scope>
    <source>
        <strain evidence="14 15">GTF-13</strain>
    </source>
</reference>
<dbReference type="InterPro" id="IPR010998">
    <property type="entry name" value="Integrase_recombinase_N"/>
</dbReference>
<protein>
    <recommendedName>
        <fullName evidence="3 11">Tyrosine recombinase XerC</fullName>
    </recommendedName>
</protein>
<organism evidence="14 15">
    <name type="scientific">Aestuariirhabdus litorea</name>
    <dbReference type="NCBI Taxonomy" id="2528527"/>
    <lineage>
        <taxon>Bacteria</taxon>
        <taxon>Pseudomonadati</taxon>
        <taxon>Pseudomonadota</taxon>
        <taxon>Gammaproteobacteria</taxon>
        <taxon>Oceanospirillales</taxon>
        <taxon>Aestuariirhabdaceae</taxon>
        <taxon>Aestuariirhabdus</taxon>
    </lineage>
</organism>
<evidence type="ECO:0000256" key="11">
    <source>
        <dbReference type="HAMAP-Rule" id="MF_01808"/>
    </source>
</evidence>
<dbReference type="Gene3D" id="1.10.150.130">
    <property type="match status" value="1"/>
</dbReference>
<feature type="domain" description="Core-binding (CB)" evidence="13">
    <location>
        <begin position="3"/>
        <end position="89"/>
    </location>
</feature>
<dbReference type="NCBIfam" id="TIGR02224">
    <property type="entry name" value="recomb_XerC"/>
    <property type="match status" value="1"/>
</dbReference>
<dbReference type="NCBIfam" id="NF001399">
    <property type="entry name" value="PRK00283.1"/>
    <property type="match status" value="1"/>
</dbReference>
<dbReference type="GO" id="GO:0006313">
    <property type="term" value="P:DNA transposition"/>
    <property type="evidence" value="ECO:0007669"/>
    <property type="project" value="UniProtKB-UniRule"/>
</dbReference>
<comment type="subcellular location">
    <subcellularLocation>
        <location evidence="1 11">Cytoplasm</location>
    </subcellularLocation>
</comment>
<dbReference type="InterPro" id="IPR050090">
    <property type="entry name" value="Tyrosine_recombinase_XerCD"/>
</dbReference>
<dbReference type="Pfam" id="PF02899">
    <property type="entry name" value="Phage_int_SAM_1"/>
    <property type="match status" value="1"/>
</dbReference>
<evidence type="ECO:0000259" key="13">
    <source>
        <dbReference type="PROSITE" id="PS51900"/>
    </source>
</evidence>
<keyword evidence="8 11" id="KW-0238">DNA-binding</keyword>
<sequence>MNGNLDPWIEDFLHYLRAERQLSPHTLSNYRRDLEALDQFRTRQRLDHWQQLDSHHIRRFVAACHQQGLGGKSLQRRLSAVRSYFRFLNREQRLTTNPAAGIRAPKSERRLPHTLDVDQMHQLLAIDDNDPLAVRDHSIMELFYSSGLRLSELVGLDLDAIDLKAGQLVATGKGNKSRQLPIGRLALSALERWLKVRPQLASADCPALFVSSRGQRISQRQVQTRLKQWGIKQQLPDNLHPHKLRHSFASHLLESSGDLRAVQELLGHSDISTTQIYTHLDFQHLADTYDKAHPRAQRRKGR</sequence>
<dbReference type="CDD" id="cd00798">
    <property type="entry name" value="INT_XerDC_C"/>
    <property type="match status" value="1"/>
</dbReference>
<feature type="active site" evidence="11">
    <location>
        <position position="149"/>
    </location>
</feature>
<evidence type="ECO:0000259" key="12">
    <source>
        <dbReference type="PROSITE" id="PS51898"/>
    </source>
</evidence>
<dbReference type="Pfam" id="PF00589">
    <property type="entry name" value="Phage_integrase"/>
    <property type="match status" value="1"/>
</dbReference>
<evidence type="ECO:0000256" key="5">
    <source>
        <dbReference type="ARBA" id="ARBA00022618"/>
    </source>
</evidence>
<dbReference type="GO" id="GO:0009037">
    <property type="term" value="F:tyrosine-based site-specific recombinase activity"/>
    <property type="evidence" value="ECO:0007669"/>
    <property type="project" value="UniProtKB-UniRule"/>
</dbReference>
<evidence type="ECO:0000256" key="9">
    <source>
        <dbReference type="ARBA" id="ARBA00023172"/>
    </source>
</evidence>
<comment type="caution">
    <text evidence="14">The sequence shown here is derived from an EMBL/GenBank/DDBJ whole genome shotgun (WGS) entry which is preliminary data.</text>
</comment>
<evidence type="ECO:0000256" key="2">
    <source>
        <dbReference type="ARBA" id="ARBA00006657"/>
    </source>
</evidence>
<evidence type="ECO:0000256" key="3">
    <source>
        <dbReference type="ARBA" id="ARBA00015804"/>
    </source>
</evidence>
<dbReference type="AlphaFoldDB" id="A0A3P3VQ65"/>
<dbReference type="InterPro" id="IPR011931">
    <property type="entry name" value="Recomb_XerC"/>
</dbReference>
<dbReference type="InterPro" id="IPR011010">
    <property type="entry name" value="DNA_brk_join_enz"/>
</dbReference>
<evidence type="ECO:0000256" key="8">
    <source>
        <dbReference type="ARBA" id="ARBA00023125"/>
    </source>
</evidence>
<dbReference type="HAMAP" id="MF_01808">
    <property type="entry name" value="Recomb_XerC_XerD"/>
    <property type="match status" value="1"/>
</dbReference>
<evidence type="ECO:0000256" key="1">
    <source>
        <dbReference type="ARBA" id="ARBA00004496"/>
    </source>
</evidence>
<dbReference type="InterPro" id="IPR002104">
    <property type="entry name" value="Integrase_catalytic"/>
</dbReference>
<keyword evidence="4 11" id="KW-0963">Cytoplasm</keyword>
<dbReference type="RefSeq" id="WP_125017177.1">
    <property type="nucleotide sequence ID" value="NZ_QWEZ01000002.1"/>
</dbReference>
<keyword evidence="7 11" id="KW-0229">DNA integration</keyword>
<dbReference type="PANTHER" id="PTHR30349:SF81">
    <property type="entry name" value="TYROSINE RECOMBINASE XERC"/>
    <property type="match status" value="1"/>
</dbReference>
<reference evidence="14 15" key="1">
    <citation type="submission" date="2018-08" db="EMBL/GenBank/DDBJ databases">
        <authorList>
            <person name="Khan S.A."/>
        </authorList>
    </citation>
    <scope>NUCLEOTIDE SEQUENCE [LARGE SCALE GENOMIC DNA]</scope>
    <source>
        <strain evidence="14 15">GTF-13</strain>
    </source>
</reference>
<keyword evidence="10 11" id="KW-0131">Cell cycle</keyword>
<dbReference type="InterPro" id="IPR004107">
    <property type="entry name" value="Integrase_SAM-like_N"/>
</dbReference>
<keyword evidence="5 11" id="KW-0132">Cell division</keyword>
<feature type="active site" evidence="11">
    <location>
        <position position="173"/>
    </location>
</feature>
<dbReference type="PROSITE" id="PS51900">
    <property type="entry name" value="CB"/>
    <property type="match status" value="1"/>
</dbReference>
<dbReference type="InterPro" id="IPR023009">
    <property type="entry name" value="Tyrosine_recombinase_XerC/XerD"/>
</dbReference>
<dbReference type="GO" id="GO:0007059">
    <property type="term" value="P:chromosome segregation"/>
    <property type="evidence" value="ECO:0007669"/>
    <property type="project" value="UniProtKB-UniRule"/>
</dbReference>
<dbReference type="PANTHER" id="PTHR30349">
    <property type="entry name" value="PHAGE INTEGRASE-RELATED"/>
    <property type="match status" value="1"/>
</dbReference>